<dbReference type="PANTHER" id="PTHR33516">
    <property type="entry name" value="LEXA REPRESSOR"/>
    <property type="match status" value="1"/>
</dbReference>
<dbReference type="PANTHER" id="PTHR33516:SF2">
    <property type="entry name" value="LEXA REPRESSOR-RELATED"/>
    <property type="match status" value="1"/>
</dbReference>
<dbReference type="InterPro" id="IPR050077">
    <property type="entry name" value="LexA_repressor"/>
</dbReference>
<gene>
    <name evidence="2" type="primary">lexA_2</name>
    <name evidence="2" type="ORF">ERS140147_01825</name>
</gene>
<dbReference type="InterPro" id="IPR001387">
    <property type="entry name" value="Cro/C1-type_HTH"/>
</dbReference>
<dbReference type="CDD" id="cd06529">
    <property type="entry name" value="S24_LexA-like"/>
    <property type="match status" value="1"/>
</dbReference>
<dbReference type="CDD" id="cd00093">
    <property type="entry name" value="HTH_XRE"/>
    <property type="match status" value="1"/>
</dbReference>
<keyword evidence="2" id="KW-0378">Hydrolase</keyword>
<organism evidence="2 3">
    <name type="scientific">Staphylococcus schweitzeri</name>
    <dbReference type="NCBI Taxonomy" id="1654388"/>
    <lineage>
        <taxon>Bacteria</taxon>
        <taxon>Bacillati</taxon>
        <taxon>Bacillota</taxon>
        <taxon>Bacilli</taxon>
        <taxon>Bacillales</taxon>
        <taxon>Staphylococcaceae</taxon>
        <taxon>Staphylococcus</taxon>
    </lineage>
</organism>
<dbReference type="Gene3D" id="1.10.260.40">
    <property type="entry name" value="lambda repressor-like DNA-binding domains"/>
    <property type="match status" value="1"/>
</dbReference>
<dbReference type="SUPFAM" id="SSF47413">
    <property type="entry name" value="lambda repressor-like DNA-binding domains"/>
    <property type="match status" value="1"/>
</dbReference>
<evidence type="ECO:0000313" key="2">
    <source>
        <dbReference type="EMBL" id="CDR28688.1"/>
    </source>
</evidence>
<feature type="domain" description="HTH cro/C1-type" evidence="1">
    <location>
        <begin position="7"/>
        <end position="62"/>
    </location>
</feature>
<dbReference type="EC" id="3.4.21.88" evidence="2"/>
<dbReference type="InterPro" id="IPR015927">
    <property type="entry name" value="Peptidase_S24_S26A/B/C"/>
</dbReference>
<dbReference type="Pfam" id="PF13443">
    <property type="entry name" value="HTH_26"/>
    <property type="match status" value="1"/>
</dbReference>
<accession>A0A077VLT2</accession>
<dbReference type="PROSITE" id="PS50943">
    <property type="entry name" value="HTH_CROC1"/>
    <property type="match status" value="1"/>
</dbReference>
<protein>
    <submittedName>
        <fullName evidence="2">Transcriptional repressor</fullName>
        <ecNumber evidence="2">3.4.21.88</ecNumber>
    </submittedName>
</protein>
<evidence type="ECO:0000259" key="1">
    <source>
        <dbReference type="PROSITE" id="PS50943"/>
    </source>
</evidence>
<dbReference type="GO" id="GO:0003677">
    <property type="term" value="F:DNA binding"/>
    <property type="evidence" value="ECO:0007669"/>
    <property type="project" value="InterPro"/>
</dbReference>
<dbReference type="InterPro" id="IPR036286">
    <property type="entry name" value="LexA/Signal_pep-like_sf"/>
</dbReference>
<dbReference type="Proteomes" id="UP000044616">
    <property type="component" value="Unassembled WGS sequence"/>
</dbReference>
<dbReference type="Gene3D" id="2.10.109.10">
    <property type="entry name" value="Umud Fragment, subunit A"/>
    <property type="match status" value="1"/>
</dbReference>
<name>A0A077VLT2_9STAP</name>
<dbReference type="SUPFAM" id="SSF51306">
    <property type="entry name" value="LexA/Signal peptidase"/>
    <property type="match status" value="1"/>
</dbReference>
<reference evidence="2 3" key="1">
    <citation type="submission" date="2014-05" db="EMBL/GenBank/DDBJ databases">
        <authorList>
            <person name="Aslett A.Martin."/>
            <person name="De Silva Nishadi"/>
        </authorList>
    </citation>
    <scope>NUCLEOTIDE SEQUENCE [LARGE SCALE GENOMIC DNA]</scope>
</reference>
<dbReference type="InterPro" id="IPR010982">
    <property type="entry name" value="Lambda_DNA-bd_dom_sf"/>
</dbReference>
<proteinExistence type="predicted"/>
<dbReference type="AlphaFoldDB" id="A0A077VLT2"/>
<sequence length="209" mass="23468">MAKEKDLKYLMEKKSGSVKAFSEEIGLAYTTVRSILERGVFNAKVENVIKICNGLNIKPEDIMEIKTTSQKTSKIETMPVKKIPVLSKVSAGLPIYSEENLIDYIYFATKNLNSNKEEFALKVTGDSMDKIFQDGDVVVVEKDSNVENGQLGVVMINGYNATVKRIRYNNDQIILIPESNNPSHYPQVYGKDDEITVVGRVVASQKLFY</sequence>
<dbReference type="EMBL" id="CCEH01000015">
    <property type="protein sequence ID" value="CDR28688.1"/>
    <property type="molecule type" value="Genomic_DNA"/>
</dbReference>
<dbReference type="RefSeq" id="WP_047531253.1">
    <property type="nucleotide sequence ID" value="NZ_CCEH01000015.1"/>
</dbReference>
<evidence type="ECO:0000313" key="3">
    <source>
        <dbReference type="Proteomes" id="UP000044616"/>
    </source>
</evidence>
<dbReference type="InterPro" id="IPR039418">
    <property type="entry name" value="LexA-like"/>
</dbReference>
<dbReference type="Pfam" id="PF00717">
    <property type="entry name" value="Peptidase_S24"/>
    <property type="match status" value="1"/>
</dbReference>
<dbReference type="GO" id="GO:0004252">
    <property type="term" value="F:serine-type endopeptidase activity"/>
    <property type="evidence" value="ECO:0007669"/>
    <property type="project" value="UniProtKB-EC"/>
</dbReference>